<feature type="compositionally biased region" description="Polar residues" evidence="1">
    <location>
        <begin position="53"/>
        <end position="72"/>
    </location>
</feature>
<evidence type="ECO:0000313" key="3">
    <source>
        <dbReference type="Proteomes" id="UP000623250"/>
    </source>
</evidence>
<evidence type="ECO:0000313" key="2">
    <source>
        <dbReference type="EMBL" id="MBJ7542343.1"/>
    </source>
</evidence>
<name>A0A8I1G874_9HYPH</name>
<feature type="region of interest" description="Disordered" evidence="1">
    <location>
        <begin position="136"/>
        <end position="172"/>
    </location>
</feature>
<dbReference type="Proteomes" id="UP000623250">
    <property type="component" value="Unassembled WGS sequence"/>
</dbReference>
<dbReference type="EMBL" id="JAEMUK010000004">
    <property type="protein sequence ID" value="MBJ7542343.1"/>
    <property type="molecule type" value="Genomic_DNA"/>
</dbReference>
<feature type="region of interest" description="Disordered" evidence="1">
    <location>
        <begin position="1"/>
        <end position="72"/>
    </location>
</feature>
<organism evidence="2 3">
    <name type="scientific">Rhodomicrobium udaipurense</name>
    <dbReference type="NCBI Taxonomy" id="1202716"/>
    <lineage>
        <taxon>Bacteria</taxon>
        <taxon>Pseudomonadati</taxon>
        <taxon>Pseudomonadota</taxon>
        <taxon>Alphaproteobacteria</taxon>
        <taxon>Hyphomicrobiales</taxon>
        <taxon>Hyphomicrobiaceae</taxon>
        <taxon>Rhodomicrobium</taxon>
    </lineage>
</organism>
<gene>
    <name evidence="2" type="ORF">JDN41_02090</name>
</gene>
<accession>A0A8I1G874</accession>
<dbReference type="RefSeq" id="WP_037240634.1">
    <property type="nucleotide sequence ID" value="NZ_JAEMUK010000004.1"/>
</dbReference>
<sequence length="172" mass="18451">MSEAEIDAAMVKQYPPTPEQAEQRRLREGGAPYSAELGKYLTSEEAQARSRETTVSMNAAQNNREQSGTLQGLRTLFRHATFGWGPDITAGATSALTGEDAQLREDIERRQDDLNAQEHPVRNAVLSGLGTAAGVAGTAVRPQARSSRLPEHSSPASRLSPPRGASLRATPC</sequence>
<keyword evidence="3" id="KW-1185">Reference proteome</keyword>
<reference evidence="2 3" key="1">
    <citation type="submission" date="2020-12" db="EMBL/GenBank/DDBJ databases">
        <title>Revised draft genomes of Rhodomicrobium vannielii ATCC 17100 and Rhodomicrobium udaipurense JA643.</title>
        <authorList>
            <person name="Conners E.M."/>
            <person name="Davenport E.J."/>
            <person name="Bose A."/>
        </authorList>
    </citation>
    <scope>NUCLEOTIDE SEQUENCE [LARGE SCALE GENOMIC DNA]</scope>
    <source>
        <strain evidence="2 3">JA643</strain>
    </source>
</reference>
<protein>
    <submittedName>
        <fullName evidence="2">Uncharacterized protein</fullName>
    </submittedName>
</protein>
<dbReference type="AlphaFoldDB" id="A0A8I1G874"/>
<proteinExistence type="predicted"/>
<comment type="caution">
    <text evidence="2">The sequence shown here is derived from an EMBL/GenBank/DDBJ whole genome shotgun (WGS) entry which is preliminary data.</text>
</comment>
<evidence type="ECO:0000256" key="1">
    <source>
        <dbReference type="SAM" id="MobiDB-lite"/>
    </source>
</evidence>